<dbReference type="EMBL" id="QYCN01000035">
    <property type="protein sequence ID" value="RIY06876.1"/>
    <property type="molecule type" value="Genomic_DNA"/>
</dbReference>
<dbReference type="AlphaFoldDB" id="A0A418QNT2"/>
<evidence type="ECO:0000313" key="2">
    <source>
        <dbReference type="Proteomes" id="UP000284250"/>
    </source>
</evidence>
<comment type="caution">
    <text evidence="1">The sequence shown here is derived from an EMBL/GenBank/DDBJ whole genome shotgun (WGS) entry which is preliminary data.</text>
</comment>
<sequence length="382" mass="40660">MSPSAFLSPDEEQARLAQLAVAPWRPTGPAVGEALAPQPATTPGLKGHWSPLAATGGGSAVAGPSAALLQRWLRPHWEAPVTDPAQRRFRQSLHETLTDLQLQELALANGYVTLAGVHTALYEQLRALLSTTAVQQYVLDYGYPLLWQLAQRVGLADELAGRDPALRPMLAAVPDQPPLAPGNQVRFASFLSLYGQWQQDSALQAFQQLLAEPEQSAGQSPPTEQALRGLLRRVPADWLRTLSLLPESGPAGEPAGPADTALALQAASGLVRFVEGLANAWQLFAGTDRTGLAAFLARPVGAFFGYHLRGQQALRTGPDWSGEAVAPEVLLYLTTGTVFDPIGAAPETPLPALTAQYQAGLHSLAELWALAQQATGLRLTEP</sequence>
<reference evidence="1 2" key="1">
    <citation type="submission" date="2019-01" db="EMBL/GenBank/DDBJ databases">
        <title>Hymenobacter humicola sp. nov., isolated from soils in Antarctica.</title>
        <authorList>
            <person name="Sedlacek I."/>
            <person name="Holochova P."/>
            <person name="Kralova S."/>
            <person name="Pantucek R."/>
            <person name="Stankova E."/>
            <person name="Vrbovska V."/>
            <person name="Kristofova L."/>
            <person name="Svec P."/>
            <person name="Busse H.-J."/>
        </authorList>
    </citation>
    <scope>NUCLEOTIDE SEQUENCE [LARGE SCALE GENOMIC DNA]</scope>
    <source>
        <strain evidence="1 2">CCM 8852</strain>
    </source>
</reference>
<protein>
    <submittedName>
        <fullName evidence="1">Uncharacterized protein</fullName>
    </submittedName>
</protein>
<evidence type="ECO:0000313" key="1">
    <source>
        <dbReference type="EMBL" id="RIY06876.1"/>
    </source>
</evidence>
<dbReference type="RefSeq" id="WP_119657156.1">
    <property type="nucleotide sequence ID" value="NZ_QYCN01000035.1"/>
</dbReference>
<name>A0A418QNT2_9BACT</name>
<keyword evidence="2" id="KW-1185">Reference proteome</keyword>
<gene>
    <name evidence="1" type="ORF">D0T11_17765</name>
</gene>
<organism evidence="1 2">
    <name type="scientific">Hymenobacter rubripertinctus</name>
    <dbReference type="NCBI Taxonomy" id="2029981"/>
    <lineage>
        <taxon>Bacteria</taxon>
        <taxon>Pseudomonadati</taxon>
        <taxon>Bacteroidota</taxon>
        <taxon>Cytophagia</taxon>
        <taxon>Cytophagales</taxon>
        <taxon>Hymenobacteraceae</taxon>
        <taxon>Hymenobacter</taxon>
    </lineage>
</organism>
<proteinExistence type="predicted"/>
<dbReference type="Proteomes" id="UP000284250">
    <property type="component" value="Unassembled WGS sequence"/>
</dbReference>
<accession>A0A418QNT2</accession>